<keyword evidence="4" id="KW-1185">Reference proteome</keyword>
<evidence type="ECO:0000313" key="4">
    <source>
        <dbReference type="Proteomes" id="UP000602004"/>
    </source>
</evidence>
<name>A0ABQ1NBD4_9BURK</name>
<dbReference type="Proteomes" id="UP000602004">
    <property type="component" value="Unassembled WGS sequence"/>
</dbReference>
<sequence length="75" mass="7959">MAPSGRRTIASLAFAATGPGAAAFAAAVMLTAAAAMQFDPRLIWDDLANREWNLPAGYRGERPDRNSTLPVCPIE</sequence>
<protein>
    <submittedName>
        <fullName evidence="3">Uncharacterized protein</fullName>
    </submittedName>
</protein>
<evidence type="ECO:0000256" key="1">
    <source>
        <dbReference type="SAM" id="MobiDB-lite"/>
    </source>
</evidence>
<evidence type="ECO:0000256" key="2">
    <source>
        <dbReference type="SAM" id="SignalP"/>
    </source>
</evidence>
<dbReference type="InterPro" id="IPR007498">
    <property type="entry name" value="PqiA-like"/>
</dbReference>
<feature type="chain" id="PRO_5045946943" evidence="2">
    <location>
        <begin position="26"/>
        <end position="75"/>
    </location>
</feature>
<feature type="signal peptide" evidence="2">
    <location>
        <begin position="1"/>
        <end position="25"/>
    </location>
</feature>
<comment type="caution">
    <text evidence="3">The sequence shown here is derived from an EMBL/GenBank/DDBJ whole genome shotgun (WGS) entry which is preliminary data.</text>
</comment>
<accession>A0ABQ1NBD4</accession>
<organism evidence="3 4">
    <name type="scientific">Paraburkholderia caffeinilytica</name>
    <dbReference type="NCBI Taxonomy" id="1761016"/>
    <lineage>
        <taxon>Bacteria</taxon>
        <taxon>Pseudomonadati</taxon>
        <taxon>Pseudomonadota</taxon>
        <taxon>Betaproteobacteria</taxon>
        <taxon>Burkholderiales</taxon>
        <taxon>Burkholderiaceae</taxon>
        <taxon>Paraburkholderia</taxon>
    </lineage>
</organism>
<proteinExistence type="predicted"/>
<dbReference type="EMBL" id="BMHL01000017">
    <property type="protein sequence ID" value="GGC67338.1"/>
    <property type="molecule type" value="Genomic_DNA"/>
</dbReference>
<gene>
    <name evidence="3" type="ORF">GCM10011400_64080</name>
</gene>
<reference evidence="4" key="1">
    <citation type="journal article" date="2019" name="Int. J. Syst. Evol. Microbiol.">
        <title>The Global Catalogue of Microorganisms (GCM) 10K type strain sequencing project: providing services to taxonomists for standard genome sequencing and annotation.</title>
        <authorList>
            <consortium name="The Broad Institute Genomics Platform"/>
            <consortium name="The Broad Institute Genome Sequencing Center for Infectious Disease"/>
            <person name="Wu L."/>
            <person name="Ma J."/>
        </authorList>
    </citation>
    <scope>NUCLEOTIDE SEQUENCE [LARGE SCALE GENOMIC DNA]</scope>
    <source>
        <strain evidence="4">CGMCC 1.15103</strain>
    </source>
</reference>
<dbReference type="Pfam" id="PF04403">
    <property type="entry name" value="PqiA"/>
    <property type="match status" value="1"/>
</dbReference>
<evidence type="ECO:0000313" key="3">
    <source>
        <dbReference type="EMBL" id="GGC67338.1"/>
    </source>
</evidence>
<keyword evidence="2" id="KW-0732">Signal</keyword>
<feature type="region of interest" description="Disordered" evidence="1">
    <location>
        <begin position="56"/>
        <end position="75"/>
    </location>
</feature>